<dbReference type="InterPro" id="IPR009448">
    <property type="entry name" value="UDP-g_GGtrans"/>
</dbReference>
<feature type="compositionally biased region" description="Polar residues" evidence="8">
    <location>
        <begin position="1808"/>
        <end position="1818"/>
    </location>
</feature>
<evidence type="ECO:0000256" key="5">
    <source>
        <dbReference type="ARBA" id="ARBA00022729"/>
    </source>
</evidence>
<dbReference type="InterPro" id="IPR040525">
    <property type="entry name" value="UGGT_TRXL_4"/>
</dbReference>
<feature type="chain" id="PRO_5036449383" description="UDP-glucose:glycoprotein glucosyltransferase" evidence="9">
    <location>
        <begin position="30"/>
        <end position="1830"/>
    </location>
</feature>
<evidence type="ECO:0000259" key="14">
    <source>
        <dbReference type="Pfam" id="PF18404"/>
    </source>
</evidence>
<evidence type="ECO:0000259" key="12">
    <source>
        <dbReference type="Pfam" id="PF18402"/>
    </source>
</evidence>
<evidence type="ECO:0000259" key="11">
    <source>
        <dbReference type="Pfam" id="PF18401"/>
    </source>
</evidence>
<evidence type="ECO:0000256" key="1">
    <source>
        <dbReference type="ARBA" id="ARBA00004319"/>
    </source>
</evidence>
<dbReference type="InterPro" id="IPR040694">
    <property type="entry name" value="UGGT_TRXL_2"/>
</dbReference>
<dbReference type="GO" id="GO:0005788">
    <property type="term" value="C:endoplasmic reticulum lumen"/>
    <property type="evidence" value="ECO:0007669"/>
    <property type="project" value="UniProtKB-SubCell"/>
</dbReference>
<feature type="domain" description="UDP-glucose:glycoprotein glucosyltransferase thioredoxin-like" evidence="13">
    <location>
        <begin position="944"/>
        <end position="1184"/>
    </location>
</feature>
<organism evidence="15 16">
    <name type="scientific">Populus tomentosa</name>
    <name type="common">Chinese white poplar</name>
    <dbReference type="NCBI Taxonomy" id="118781"/>
    <lineage>
        <taxon>Eukaryota</taxon>
        <taxon>Viridiplantae</taxon>
        <taxon>Streptophyta</taxon>
        <taxon>Embryophyta</taxon>
        <taxon>Tracheophyta</taxon>
        <taxon>Spermatophyta</taxon>
        <taxon>Magnoliopsida</taxon>
        <taxon>eudicotyledons</taxon>
        <taxon>Gunneridae</taxon>
        <taxon>Pentapetalae</taxon>
        <taxon>rosids</taxon>
        <taxon>fabids</taxon>
        <taxon>Malpighiales</taxon>
        <taxon>Salicaceae</taxon>
        <taxon>Saliceae</taxon>
        <taxon>Populus</taxon>
    </lineage>
</organism>
<feature type="domain" description="UGGT thioredoxin-like" evidence="12">
    <location>
        <begin position="609"/>
        <end position="923"/>
    </location>
</feature>
<name>A0A8X8A7S0_POPTO</name>
<comment type="pathway">
    <text evidence="2">Protein modification; protein glycosylation.</text>
</comment>
<keyword evidence="5 9" id="KW-0732">Signal</keyword>
<feature type="domain" description="UGGT thioredoxin-like" evidence="11">
    <location>
        <begin position="366"/>
        <end position="476"/>
    </location>
</feature>
<evidence type="ECO:0000256" key="8">
    <source>
        <dbReference type="SAM" id="MobiDB-lite"/>
    </source>
</evidence>
<dbReference type="OrthoDB" id="27683at2759"/>
<proteinExistence type="inferred from homology"/>
<evidence type="ECO:0000313" key="15">
    <source>
        <dbReference type="EMBL" id="KAG6781976.1"/>
    </source>
</evidence>
<feature type="signal peptide" evidence="9">
    <location>
        <begin position="1"/>
        <end position="29"/>
    </location>
</feature>
<comment type="similarity">
    <text evidence="3">Belongs to the glycosyltransferase 8 family.</text>
</comment>
<evidence type="ECO:0008006" key="17">
    <source>
        <dbReference type="Google" id="ProtNLM"/>
    </source>
</evidence>
<dbReference type="Proteomes" id="UP000886885">
    <property type="component" value="Chromosome 3A"/>
</dbReference>
<dbReference type="Pfam" id="PF18404">
    <property type="entry name" value="Glyco_transf_24"/>
    <property type="match status" value="1"/>
</dbReference>
<dbReference type="FunFam" id="3.90.550.10:FF:000054">
    <property type="entry name" value="UDP-glucose:glycoprotein glucosyltransferase 1"/>
    <property type="match status" value="1"/>
</dbReference>
<dbReference type="PANTHER" id="PTHR11226:SF0">
    <property type="entry name" value="UDP-GLUCOSE:GLYCOPROTEIN GLUCOSYLTRANSFERASE"/>
    <property type="match status" value="1"/>
</dbReference>
<dbReference type="PANTHER" id="PTHR11226">
    <property type="entry name" value="UDP-GLUCOSE GLYCOPROTEIN:GLUCOSYLTRANSFERASE"/>
    <property type="match status" value="1"/>
</dbReference>
<dbReference type="GO" id="GO:0036503">
    <property type="term" value="P:ERAD pathway"/>
    <property type="evidence" value="ECO:0007669"/>
    <property type="project" value="TreeGrafter"/>
</dbReference>
<dbReference type="InterPro" id="IPR040692">
    <property type="entry name" value="UGGT_TRXL_3"/>
</dbReference>
<evidence type="ECO:0000256" key="6">
    <source>
        <dbReference type="ARBA" id="ARBA00022824"/>
    </source>
</evidence>
<evidence type="ECO:0000256" key="7">
    <source>
        <dbReference type="ARBA" id="ARBA00023180"/>
    </source>
</evidence>
<keyword evidence="6" id="KW-0256">Endoplasmic reticulum</keyword>
<dbReference type="Pfam" id="PF18400">
    <property type="entry name" value="Thioredoxin_12"/>
    <property type="match status" value="1"/>
</dbReference>
<evidence type="ECO:0000259" key="13">
    <source>
        <dbReference type="Pfam" id="PF18403"/>
    </source>
</evidence>
<gene>
    <name evidence="15" type="ORF">POTOM_011362</name>
</gene>
<evidence type="ECO:0000259" key="10">
    <source>
        <dbReference type="Pfam" id="PF18400"/>
    </source>
</evidence>
<reference evidence="15" key="1">
    <citation type="journal article" date="2020" name="bioRxiv">
        <title>Hybrid origin of Populus tomentosa Carr. identified through genome sequencing and phylogenomic analysis.</title>
        <authorList>
            <person name="An X."/>
            <person name="Gao K."/>
            <person name="Chen Z."/>
            <person name="Li J."/>
            <person name="Yang X."/>
            <person name="Yang X."/>
            <person name="Zhou J."/>
            <person name="Guo T."/>
            <person name="Zhao T."/>
            <person name="Huang S."/>
            <person name="Miao D."/>
            <person name="Khan W.U."/>
            <person name="Rao P."/>
            <person name="Ye M."/>
            <person name="Lei B."/>
            <person name="Liao W."/>
            <person name="Wang J."/>
            <person name="Ji L."/>
            <person name="Li Y."/>
            <person name="Guo B."/>
            <person name="Mustafa N.S."/>
            <person name="Li S."/>
            <person name="Yun Q."/>
            <person name="Keller S.R."/>
            <person name="Mao J."/>
            <person name="Zhang R."/>
            <person name="Strauss S.H."/>
        </authorList>
    </citation>
    <scope>NUCLEOTIDE SEQUENCE</scope>
    <source>
        <strain evidence="15">GM15</strain>
        <tissue evidence="15">Leaf</tissue>
    </source>
</reference>
<dbReference type="Pfam" id="PF18401">
    <property type="entry name" value="Thioredoxin_13"/>
    <property type="match status" value="1"/>
</dbReference>
<dbReference type="InterPro" id="IPR040497">
    <property type="entry name" value="Glyco_transf_24"/>
</dbReference>
<feature type="compositionally biased region" description="Polar residues" evidence="8">
    <location>
        <begin position="1784"/>
        <end position="1793"/>
    </location>
</feature>
<dbReference type="GO" id="GO:0051082">
    <property type="term" value="F:unfolded protein binding"/>
    <property type="evidence" value="ECO:0007669"/>
    <property type="project" value="TreeGrafter"/>
</dbReference>
<comment type="caution">
    <text evidence="15">The sequence shown here is derived from an EMBL/GenBank/DDBJ whole genome shotgun (WGS) entry which is preliminary data.</text>
</comment>
<dbReference type="CDD" id="cd06432">
    <property type="entry name" value="GT8_HUGT1_C_like"/>
    <property type="match status" value="1"/>
</dbReference>
<dbReference type="GO" id="GO:0018279">
    <property type="term" value="P:protein N-linked glycosylation via asparagine"/>
    <property type="evidence" value="ECO:0007669"/>
    <property type="project" value="TreeGrafter"/>
</dbReference>
<feature type="domain" description="Glucosyltransferase 24 catalytic" evidence="14">
    <location>
        <begin position="1504"/>
        <end position="1770"/>
    </location>
</feature>
<comment type="subcellular location">
    <subcellularLocation>
        <location evidence="1">Endoplasmic reticulum lumen</location>
    </subcellularLocation>
</comment>
<keyword evidence="7" id="KW-0325">Glycoprotein</keyword>
<accession>A0A8X8A7S0</accession>
<dbReference type="EMBL" id="JAAWWB010000005">
    <property type="protein sequence ID" value="KAG6781976.1"/>
    <property type="molecule type" value="Genomic_DNA"/>
</dbReference>
<protein>
    <recommendedName>
        <fullName evidence="17">UDP-glucose:glycoprotein glucosyltransferase</fullName>
    </recommendedName>
</protein>
<feature type="region of interest" description="Disordered" evidence="8">
    <location>
        <begin position="1783"/>
        <end position="1830"/>
    </location>
</feature>
<feature type="domain" description="UGGT thioredoxin-like" evidence="10">
    <location>
        <begin position="49"/>
        <end position="279"/>
    </location>
</feature>
<dbReference type="Pfam" id="PF06427">
    <property type="entry name" value="UDP-g_GGTase"/>
    <property type="match status" value="1"/>
</dbReference>
<evidence type="ECO:0000256" key="2">
    <source>
        <dbReference type="ARBA" id="ARBA00004922"/>
    </source>
</evidence>
<evidence type="ECO:0000256" key="4">
    <source>
        <dbReference type="ARBA" id="ARBA00022679"/>
    </source>
</evidence>
<dbReference type="PROSITE" id="PS51257">
    <property type="entry name" value="PROKAR_LIPOPROTEIN"/>
    <property type="match status" value="1"/>
</dbReference>
<evidence type="ECO:0000256" key="3">
    <source>
        <dbReference type="ARBA" id="ARBA00006351"/>
    </source>
</evidence>
<sequence length="1830" mass="207259">METRFRSGSCVLVILFCVVGFCGFGSVSCGENRRPKNVQVAVRAKWEGTPILLEAGELLSKERKDIYWEFIDSWLHSQKEDDDSSTAKDCLKKIMKHGHALLSDTLASLFDFSLILRSASPRLVLYRQLAEESLSSFPLLDDSFSNNASGGLAKTNDTNEMKRSDPLLVRRNPEIPGGKCCWVDTGAALFYDVADLLLWLHSPTGMAGDLFQQPELFDFDHVHFESLSGSPVTILYGALGTDCFKEFHSALVEAAKQACYLGKVKYVVRPVIPSGCESKVGRCVAVGASDSLNLGGYGVELAMKNMEYKAMDDSAIKKGVTLEDPRTEDLSQEVRGFIFSKILERKPELTSEIMAFRDYLLSSTISDTLDVWELKDLGHQTAQRIVHASDPLQSMQEINQNFPSVVSSLSRMKLKDSVKDEITANQRMIPPGKSLMALNGALINIEDIDLYLLVDMVQRELSLADQFSKLKVNVAKFSLALFCLHNKDYSILLEEEKEIFDFLFEHFLLEKKEEKKGEVTWLDEKYTGIEVTKFFFLKATLQLLREQTTSSKALQLLFVSVMREHGFEGEELLLSITVDELEVDNMVPHSTIRKLLSTASPPESSMIRVDFRSSHVHYLNNLEEDAMYKRWRNNINEILMPVFPGQQRYIRKNLFHAVYVLDPATSCGLEASFNSDSVDMILSLYENNFPMRFGLILYSSKFIKKATSRGLHLSAEENDGETEEDISSLVFSFFSFHFFFSFLFPLTLIASLTNGIIRLFIYIKESYGTPTAFQFLSNNSPEYVEVLVFLISVKVNRLRMESDSSDDVPETHHVDGAFVETILPKVKTPPQDILLKLAKEQTYKELSQESSMFVFKLGLNKLQCCLLMNGLVFDSSEEVLMNAMNDELPRIQEQVYYGQINSHTDVLDKFLSESGISRYNPQIIAEGKAKPRFISLTSGVLGGKSVVNDINFLHSPGTVDDVKPVTHLLAVDITSKKGINLLHEGIRYLIEGSKGARLGVLFSSSQDSDLPGLLLVKVFEITTASYSHKKNVLSFLEHLCSFYEQKYILASSVAAESTQTFMDKVYDLADANELPQKAYKSILSEFSADKVKKQLNKVSQFFYLLLGLESGVNAVITNGRVMFPGDEGTFLSHDLHLLETMEFKQRVKHIGEIIEEVQWQDVDPDMLTSKFVSDIIMYVSSAMAMRERSSESARFEILNAEHSAVIIDNENSSVHIDAVVDPLSAAGQKVSSLLRVLRKYVQPSMRIVLNPMSSLVDLPLKNYYRYVVPTMDDFSSTDLTVNGPKAFFANMPLSKTLTMNLDVPEPWLVEPVIAVHDLDNILLENLGDTRTLQAVFELEALVLTGHCSEKDHEPPRGLQLILGTKSNPHLVDTLVMANLGYWQMKVSPGVWYLQLAPGRSSELYAFREGGDGSQEKHLSKLVTINDLRGKVVHLEVVKKKGMEHEKLLISSDDDNNSQRKGTHDSWNSNLFKWASGFIGAGGLSKKNESGLMEHEKRGRHGKTINIFSIASGHLYERFLKIMILSVWKNTQRPVKFWFIKNYLSPQFKDVIPHMAQEYGFEYELVTYKWPSWLHKQTEKQRIIWAYKILFLDVIFPLSLERVIFVDADQVVRADMGELYDMDIKGRPLAYTPFCDNNRDMDGYRFWRQGFWKEHLRGRPYHISALYVVDLVKFRETAAGDNLRVFYETLSKDPNSLANLDQDLPNYAQHTVPIFSLPQEWLWCESWCGNATKSRAKTIDLCNNPMTKEPKLQGAKRIVSEWVYLDSEARQFTAKILGDEVNPQELVSPNQSQAKILGDEVNPQELESPKQSQDYQTDNSLEEDAESKSEL</sequence>
<evidence type="ECO:0000313" key="16">
    <source>
        <dbReference type="Proteomes" id="UP000886885"/>
    </source>
</evidence>
<dbReference type="GO" id="GO:0003980">
    <property type="term" value="F:UDP-glucose:glycoprotein glucosyltransferase activity"/>
    <property type="evidence" value="ECO:0007669"/>
    <property type="project" value="InterPro"/>
</dbReference>
<evidence type="ECO:0000256" key="9">
    <source>
        <dbReference type="SAM" id="SignalP"/>
    </source>
</evidence>
<dbReference type="Pfam" id="PF18402">
    <property type="entry name" value="Thioredoxin_14"/>
    <property type="match status" value="1"/>
</dbReference>
<dbReference type="Pfam" id="PF18403">
    <property type="entry name" value="Thioredoxin_15"/>
    <property type="match status" value="1"/>
</dbReference>
<keyword evidence="16" id="KW-1185">Reference proteome</keyword>
<dbReference type="InterPro" id="IPR040693">
    <property type="entry name" value="UGGT_TRXL_1"/>
</dbReference>
<keyword evidence="4" id="KW-0808">Transferase</keyword>